<dbReference type="STRING" id="1003.SAMN04488541_102621"/>
<protein>
    <recommendedName>
        <fullName evidence="1">SiaC family regulatory phosphoprotein domain-containing protein</fullName>
    </recommendedName>
</protein>
<dbReference type="InterPro" id="IPR018530">
    <property type="entry name" value="SiaC"/>
</dbReference>
<sequence length="127" mass="15219">MEDFYNPPDHFIPEIRFKAATGELNISGESFHEYSVEFYQPVFDWLHRFLEIPNKTITMNFKMTYFNTNTSRRFLEIFDLLEDYEKNKGGRVTVNWYYKAHDVDMKESGEEYMADTNLTINLIPYVS</sequence>
<evidence type="ECO:0000313" key="2">
    <source>
        <dbReference type="EMBL" id="SFF32847.1"/>
    </source>
</evidence>
<gene>
    <name evidence="2" type="ORF">SAMN04488541_102621</name>
</gene>
<dbReference type="AlphaFoldDB" id="A0A1I2HVT4"/>
<dbReference type="EMBL" id="FONY01000026">
    <property type="protein sequence ID" value="SFF32847.1"/>
    <property type="molecule type" value="Genomic_DNA"/>
</dbReference>
<evidence type="ECO:0000313" key="3">
    <source>
        <dbReference type="Proteomes" id="UP000199513"/>
    </source>
</evidence>
<name>A0A1I2HVT4_9BACT</name>
<evidence type="ECO:0000259" key="1">
    <source>
        <dbReference type="Pfam" id="PF09345"/>
    </source>
</evidence>
<accession>A0A1I2HVT4</accession>
<reference evidence="2 3" key="1">
    <citation type="submission" date="2016-10" db="EMBL/GenBank/DDBJ databases">
        <authorList>
            <person name="de Groot N.N."/>
        </authorList>
    </citation>
    <scope>NUCLEOTIDE SEQUENCE [LARGE SCALE GENOMIC DNA]</scope>
    <source>
        <strain>GEY</strain>
        <strain evidence="3">DSM 9560</strain>
    </source>
</reference>
<feature type="domain" description="SiaC family regulatory phosphoprotein" evidence="1">
    <location>
        <begin position="10"/>
        <end position="125"/>
    </location>
</feature>
<dbReference type="Proteomes" id="UP000199513">
    <property type="component" value="Unassembled WGS sequence"/>
</dbReference>
<keyword evidence="3" id="KW-1185">Reference proteome</keyword>
<dbReference type="OrthoDB" id="5297629at2"/>
<organism evidence="2 3">
    <name type="scientific">Thermoflexibacter ruber</name>
    <dbReference type="NCBI Taxonomy" id="1003"/>
    <lineage>
        <taxon>Bacteria</taxon>
        <taxon>Pseudomonadati</taxon>
        <taxon>Bacteroidota</taxon>
        <taxon>Cytophagia</taxon>
        <taxon>Cytophagales</taxon>
        <taxon>Thermoflexibacteraceae</taxon>
        <taxon>Thermoflexibacter</taxon>
    </lineage>
</organism>
<proteinExistence type="predicted"/>
<dbReference type="Pfam" id="PF09345">
    <property type="entry name" value="SiaC"/>
    <property type="match status" value="1"/>
</dbReference>